<dbReference type="GO" id="GO:0046872">
    <property type="term" value="F:metal ion binding"/>
    <property type="evidence" value="ECO:0007669"/>
    <property type="project" value="UniProtKB-KW"/>
</dbReference>
<evidence type="ECO:0000313" key="9">
    <source>
        <dbReference type="EMBL" id="GAA99961.1"/>
    </source>
</evidence>
<dbReference type="RefSeq" id="XP_014565581.1">
    <property type="nucleotide sequence ID" value="XM_014710095.1"/>
</dbReference>
<evidence type="ECO:0000256" key="7">
    <source>
        <dbReference type="ARBA" id="ARBA00023049"/>
    </source>
</evidence>
<reference evidence="9 10" key="2">
    <citation type="journal article" date="2012" name="Open Biol.">
        <title>Characteristics of nucleosomes and linker DNA regions on the genome of the basidiomycete Mixia osmundae revealed by mono- and dinucleosome mapping.</title>
        <authorList>
            <person name="Nishida H."/>
            <person name="Kondo S."/>
            <person name="Matsumoto T."/>
            <person name="Suzuki Y."/>
            <person name="Yoshikawa H."/>
            <person name="Taylor T.D."/>
            <person name="Sugiyama J."/>
        </authorList>
    </citation>
    <scope>NUCLEOTIDE SEQUENCE [LARGE SCALE GENOMIC DNA]</scope>
    <source>
        <strain evidence="10">CBS 9802 / IAM 14324 / JCM 22182 / KY 12970</strain>
    </source>
</reference>
<accession>G7EAV1</accession>
<dbReference type="InParanoid" id="G7EAV1"/>
<evidence type="ECO:0000256" key="4">
    <source>
        <dbReference type="ARBA" id="ARBA00022670"/>
    </source>
</evidence>
<protein>
    <recommendedName>
        <fullName evidence="3 8">Mitochondrial inner membrane protease ATP23</fullName>
        <ecNumber evidence="8">3.4.24.-</ecNumber>
    </recommendedName>
</protein>
<gene>
    <name evidence="9" type="primary">Mo06664</name>
    <name evidence="9" type="ORF">E5Q_06664</name>
</gene>
<evidence type="ECO:0000313" key="10">
    <source>
        <dbReference type="Proteomes" id="UP000009131"/>
    </source>
</evidence>
<keyword evidence="4 8" id="KW-0645">Protease</keyword>
<organism evidence="9 10">
    <name type="scientific">Mixia osmundae (strain CBS 9802 / IAM 14324 / JCM 22182 / KY 12970)</name>
    <dbReference type="NCBI Taxonomy" id="764103"/>
    <lineage>
        <taxon>Eukaryota</taxon>
        <taxon>Fungi</taxon>
        <taxon>Dikarya</taxon>
        <taxon>Basidiomycota</taxon>
        <taxon>Pucciniomycotina</taxon>
        <taxon>Mixiomycetes</taxon>
        <taxon>Mixiales</taxon>
        <taxon>Mixiaceae</taxon>
        <taxon>Mixia</taxon>
    </lineage>
</organism>
<dbReference type="AlphaFoldDB" id="G7EAV1"/>
<dbReference type="InterPro" id="IPR019165">
    <property type="entry name" value="Peptidase_M76_ATP23"/>
</dbReference>
<comment type="subcellular location">
    <subcellularLocation>
        <location evidence="1 8">Mitochondrion inner membrane</location>
        <topology evidence="1 8">Peripheral membrane protein</topology>
        <orientation evidence="1 8">Intermembrane side</orientation>
    </subcellularLocation>
</comment>
<name>G7EAV1_MIXOS</name>
<comment type="caution">
    <text evidence="9">The sequence shown here is derived from an EMBL/GenBank/DDBJ whole genome shotgun (WGS) entry which is preliminary data.</text>
</comment>
<keyword evidence="10" id="KW-1185">Reference proteome</keyword>
<reference evidence="9 10" key="1">
    <citation type="journal article" date="2011" name="J. Gen. Appl. Microbiol.">
        <title>Draft genome sequencing of the enigmatic basidiomycete Mixia osmundae.</title>
        <authorList>
            <person name="Nishida H."/>
            <person name="Nagatsuka Y."/>
            <person name="Sugiyama J."/>
        </authorList>
    </citation>
    <scope>NUCLEOTIDE SEQUENCE [LARGE SCALE GENOMIC DNA]</scope>
    <source>
        <strain evidence="10">CBS 9802 / IAM 14324 / JCM 22182 / KY 12970</strain>
    </source>
</reference>
<dbReference type="HOGENOM" id="CLU_079125_0_0_1"/>
<keyword evidence="5 8" id="KW-0479">Metal-binding</keyword>
<evidence type="ECO:0000256" key="5">
    <source>
        <dbReference type="ARBA" id="ARBA00022723"/>
    </source>
</evidence>
<dbReference type="Pfam" id="PF09768">
    <property type="entry name" value="Peptidase_M76"/>
    <property type="match status" value="1"/>
</dbReference>
<evidence type="ECO:0000256" key="8">
    <source>
        <dbReference type="RuleBase" id="RU364057"/>
    </source>
</evidence>
<sequence length="231" mass="26236">MAEASTSQLPAQTPADQRLLERWQRKLSVMTGLSSSPADIEAYQCRQCETMRDKVVKSSPIVRFILTHLSLLPDPTPLKDQSATPYLPASIACVPCKDVAPGLFAGHDPETGIFLCQETVIRDEGVLRSTLAHELIHLWDHRRFHLDYRNPRHRACTEIRAANLSGDCSWKNEVNRGHFSIPRQHQLCVRRRALLSLTTGYSAIPKEEAERVINEVWDSCFADTRPFDEIY</sequence>
<evidence type="ECO:0000256" key="2">
    <source>
        <dbReference type="ARBA" id="ARBA00009915"/>
    </source>
</evidence>
<dbReference type="PANTHER" id="PTHR21711:SF0">
    <property type="entry name" value="MITOCHONDRIAL INNER MEMBRANE PROTEASE ATP23 HOMOLOG"/>
    <property type="match status" value="1"/>
</dbReference>
<dbReference type="GO" id="GO:0033615">
    <property type="term" value="P:mitochondrial proton-transporting ATP synthase complex assembly"/>
    <property type="evidence" value="ECO:0007669"/>
    <property type="project" value="TreeGrafter"/>
</dbReference>
<dbReference type="Proteomes" id="UP000009131">
    <property type="component" value="Unassembled WGS sequence"/>
</dbReference>
<evidence type="ECO:0000256" key="6">
    <source>
        <dbReference type="ARBA" id="ARBA00022801"/>
    </source>
</evidence>
<dbReference type="GO" id="GO:0034982">
    <property type="term" value="P:mitochondrial protein processing"/>
    <property type="evidence" value="ECO:0007669"/>
    <property type="project" value="TreeGrafter"/>
</dbReference>
<dbReference type="OrthoDB" id="285308at2759"/>
<comment type="function">
    <text evidence="8">Has a dual role in the assembly of mitochondrial ATPase.</text>
</comment>
<keyword evidence="8" id="KW-0999">Mitochondrion inner membrane</keyword>
<keyword evidence="8" id="KW-0496">Mitochondrion</keyword>
<keyword evidence="8" id="KW-0472">Membrane</keyword>
<dbReference type="FunCoup" id="G7EAV1">
    <property type="interactions" value="349"/>
</dbReference>
<comment type="similarity">
    <text evidence="2 8">Belongs to the peptidase M76 family.</text>
</comment>
<keyword evidence="7 8" id="KW-0482">Metalloprotease</keyword>
<dbReference type="eggNOG" id="KOG3314">
    <property type="taxonomic scope" value="Eukaryota"/>
</dbReference>
<proteinExistence type="inferred from homology"/>
<dbReference type="GO" id="GO:0004222">
    <property type="term" value="F:metalloendopeptidase activity"/>
    <property type="evidence" value="ECO:0007669"/>
    <property type="project" value="InterPro"/>
</dbReference>
<dbReference type="STRING" id="764103.G7EAV1"/>
<dbReference type="EC" id="3.4.24.-" evidence="8"/>
<dbReference type="OMA" id="EAHQNCV"/>
<keyword evidence="6 8" id="KW-0378">Hydrolase</keyword>
<dbReference type="EMBL" id="BABT02000252">
    <property type="protein sequence ID" value="GAA99961.1"/>
    <property type="molecule type" value="Genomic_DNA"/>
</dbReference>
<dbReference type="PANTHER" id="PTHR21711">
    <property type="entry name" value="MITOCHONDRIAL INNER MEMBRANE PROTEASE"/>
    <property type="match status" value="1"/>
</dbReference>
<dbReference type="GO" id="GO:0005743">
    <property type="term" value="C:mitochondrial inner membrane"/>
    <property type="evidence" value="ECO:0007669"/>
    <property type="project" value="UniProtKB-SubCell"/>
</dbReference>
<evidence type="ECO:0000256" key="3">
    <source>
        <dbReference type="ARBA" id="ARBA00014615"/>
    </source>
</evidence>
<evidence type="ECO:0000256" key="1">
    <source>
        <dbReference type="ARBA" id="ARBA00004137"/>
    </source>
</evidence>